<reference evidence="3" key="1">
    <citation type="submission" date="2015-09" db="EMBL/GenBank/DDBJ databases">
        <title>Draft Genome Sequences of Two Novel Amoeba-resistant Intranuclear Bacteria, Candidatus Berkiella cookevillensis and Candidatus Berkiella aquae.</title>
        <authorList>
            <person name="Mehari Y.T."/>
            <person name="Arivett B.A."/>
            <person name="Farone A.L."/>
            <person name="Gunderson J.H."/>
            <person name="Farone M.B."/>
        </authorList>
    </citation>
    <scope>NUCLEOTIDE SEQUENCE [LARGE SCALE GENOMIC DNA]</scope>
    <source>
        <strain evidence="3">CC99</strain>
    </source>
</reference>
<dbReference type="PATRIC" id="fig|1590042.3.peg.1744"/>
<dbReference type="GO" id="GO:0003677">
    <property type="term" value="F:DNA binding"/>
    <property type="evidence" value="ECO:0007669"/>
    <property type="project" value="InterPro"/>
</dbReference>
<dbReference type="AlphaFoldDB" id="A0A0Q9YPA8"/>
<organism evidence="3">
    <name type="scientific">Candidatus Berkiella cookevillensis</name>
    <dbReference type="NCBI Taxonomy" id="437022"/>
    <lineage>
        <taxon>Bacteria</taxon>
        <taxon>Pseudomonadati</taxon>
        <taxon>Pseudomonadota</taxon>
        <taxon>Gammaproteobacteria</taxon>
        <taxon>Candidatus Berkiellales</taxon>
        <taxon>Candidatus Berkiellaceae</taxon>
        <taxon>Candidatus Berkiella</taxon>
    </lineage>
</organism>
<dbReference type="Gene3D" id="1.10.443.10">
    <property type="entry name" value="Intergrase catalytic core"/>
    <property type="match status" value="1"/>
</dbReference>
<dbReference type="STRING" id="437022.CC99x_01715"/>
<accession>A0A0Q9YPA8</accession>
<dbReference type="GO" id="GO:0015074">
    <property type="term" value="P:DNA integration"/>
    <property type="evidence" value="ECO:0007669"/>
    <property type="project" value="InterPro"/>
</dbReference>
<evidence type="ECO:0000259" key="2">
    <source>
        <dbReference type="PROSITE" id="PS51898"/>
    </source>
</evidence>
<name>A0A0Q9YPA8_9GAMM</name>
<gene>
    <name evidence="3" type="ORF">CC99x_01715</name>
</gene>
<dbReference type="SUPFAM" id="SSF56349">
    <property type="entry name" value="DNA breaking-rejoining enzymes"/>
    <property type="match status" value="1"/>
</dbReference>
<dbReference type="PROSITE" id="PS51898">
    <property type="entry name" value="TYR_RECOMBINASE"/>
    <property type="match status" value="1"/>
</dbReference>
<proteinExistence type="predicted"/>
<dbReference type="InterPro" id="IPR002104">
    <property type="entry name" value="Integrase_catalytic"/>
</dbReference>
<dbReference type="InterPro" id="IPR013762">
    <property type="entry name" value="Integrase-like_cat_sf"/>
</dbReference>
<sequence>MSFILRWNPSVIPLFYLLILMAITTGARRGELEKLCWCDIDLQQQQAHCKDTKNGTDKVLHLTDIVVAELKNHRALGHGLIFGSPHNPLSIYDFRNESHRALEQAEIALFNEKGEKLVFHSLRHAFFQL</sequence>
<dbReference type="Pfam" id="PF00589">
    <property type="entry name" value="Phage_integrase"/>
    <property type="match status" value="1"/>
</dbReference>
<evidence type="ECO:0000256" key="1">
    <source>
        <dbReference type="ARBA" id="ARBA00023172"/>
    </source>
</evidence>
<dbReference type="GO" id="GO:0006310">
    <property type="term" value="P:DNA recombination"/>
    <property type="evidence" value="ECO:0007669"/>
    <property type="project" value="UniProtKB-KW"/>
</dbReference>
<dbReference type="RefSeq" id="WP_083477363.1">
    <property type="nucleotide sequence ID" value="NZ_LKHV02000001.1"/>
</dbReference>
<dbReference type="InterPro" id="IPR011010">
    <property type="entry name" value="DNA_brk_join_enz"/>
</dbReference>
<protein>
    <submittedName>
        <fullName evidence="3">Phage integrase family protein</fullName>
    </submittedName>
</protein>
<evidence type="ECO:0000313" key="3">
    <source>
        <dbReference type="EMBL" id="KRG18273.1"/>
    </source>
</evidence>
<feature type="domain" description="Tyr recombinase" evidence="2">
    <location>
        <begin position="1"/>
        <end position="129"/>
    </location>
</feature>
<comment type="caution">
    <text evidence="3">The sequence shown here is derived from an EMBL/GenBank/DDBJ whole genome shotgun (WGS) entry which is preliminary data.</text>
</comment>
<dbReference type="EMBL" id="LKHV01000008">
    <property type="protein sequence ID" value="KRG18273.1"/>
    <property type="molecule type" value="Genomic_DNA"/>
</dbReference>
<keyword evidence="1" id="KW-0233">DNA recombination</keyword>